<gene>
    <name evidence="1" type="ORF">UT39_C0001G0008</name>
</gene>
<dbReference type="AlphaFoldDB" id="A0A0G0N911"/>
<organism evidence="1 2">
    <name type="scientific">Candidatus Woesebacteria bacterium GW2011_GWA1_39_21</name>
    <dbReference type="NCBI Taxonomy" id="1618550"/>
    <lineage>
        <taxon>Bacteria</taxon>
        <taxon>Candidatus Woeseibacteriota</taxon>
    </lineage>
</organism>
<sequence length="84" mass="9562">MGKERHRKRERKAARIEFAQNNGHVECRSVEIDQCGDCSHIISDVNDKTKMTGCDICCKWRAVNNHGLKCRIAELEYKNGVISG</sequence>
<accession>A0A0G0N911</accession>
<evidence type="ECO:0000313" key="1">
    <source>
        <dbReference type="EMBL" id="KKR11953.1"/>
    </source>
</evidence>
<reference evidence="1 2" key="1">
    <citation type="journal article" date="2015" name="Nature">
        <title>rRNA introns, odd ribosomes, and small enigmatic genomes across a large radiation of phyla.</title>
        <authorList>
            <person name="Brown C.T."/>
            <person name="Hug L.A."/>
            <person name="Thomas B.C."/>
            <person name="Sharon I."/>
            <person name="Castelle C.J."/>
            <person name="Singh A."/>
            <person name="Wilkins M.J."/>
            <person name="Williams K.H."/>
            <person name="Banfield J.F."/>
        </authorList>
    </citation>
    <scope>NUCLEOTIDE SEQUENCE [LARGE SCALE GENOMIC DNA]</scope>
</reference>
<dbReference type="EMBL" id="LBWP01000001">
    <property type="protein sequence ID" value="KKR11953.1"/>
    <property type="molecule type" value="Genomic_DNA"/>
</dbReference>
<name>A0A0G0N911_9BACT</name>
<dbReference type="STRING" id="1618550.UT39_C0001G0008"/>
<evidence type="ECO:0000313" key="2">
    <source>
        <dbReference type="Proteomes" id="UP000034246"/>
    </source>
</evidence>
<proteinExistence type="predicted"/>
<dbReference type="Proteomes" id="UP000034246">
    <property type="component" value="Unassembled WGS sequence"/>
</dbReference>
<protein>
    <submittedName>
        <fullName evidence="1">Uncharacterized protein</fullName>
    </submittedName>
</protein>
<comment type="caution">
    <text evidence="1">The sequence shown here is derived from an EMBL/GenBank/DDBJ whole genome shotgun (WGS) entry which is preliminary data.</text>
</comment>